<evidence type="ECO:0000313" key="3">
    <source>
        <dbReference type="EMBL" id="RAR47268.1"/>
    </source>
</evidence>
<reference evidence="3 4" key="1">
    <citation type="submission" date="2018-06" db="EMBL/GenBank/DDBJ databases">
        <title>Genomic Encyclopedia of Type Strains, Phase III (KMG-III): the genomes of soil and plant-associated and newly described type strains.</title>
        <authorList>
            <person name="Whitman W."/>
        </authorList>
    </citation>
    <scope>NUCLEOTIDE SEQUENCE [LARGE SCALE GENOMIC DNA]</scope>
    <source>
        <strain evidence="3 4">CGMCC 1.12504</strain>
    </source>
</reference>
<gene>
    <name evidence="3" type="ORF">B0I10_11061</name>
</gene>
<dbReference type="Proteomes" id="UP000249518">
    <property type="component" value="Unassembled WGS sequence"/>
</dbReference>
<feature type="chain" id="PRO_5016449826" evidence="2">
    <location>
        <begin position="22"/>
        <end position="392"/>
    </location>
</feature>
<proteinExistence type="predicted"/>
<sequence length="392" mass="44914">MYKILLSLICCVTLQAQNISAEQVEFEMLKNPKNQTEVSTRFYNVTVNSPYNVTAEDVINKAKKDRQTALAEYDGVVKKSEAEFQKKLKDHDVEVAKAKERYELESAEHKKLTLLERMTITDQGKGPKLVIPVTPTYYKPAPPVYQEPNLNNHVIVDNNVLASQIIIDGFSKEGSYLDVQLTISAVQFQDNAGQSFVNQPTTLIVKVNGQEKTNQKFFTEYKFLSSVPTNNINKSLEEKNHLKKVMTFVNQFLNDEFGYQSVKRTVKLDKVKNKGDYDDLEKAHIYVTTNLKKIQPADPVRTEAAFNGMQKGIDIWLSTLQKVEFKKDSKSAFNAKIGEYIYFNLIRLHLALGKKDVAEKYLNELQENLISIKLSYDEEQELKALENEIYKK</sequence>
<feature type="signal peptide" evidence="2">
    <location>
        <begin position="1"/>
        <end position="21"/>
    </location>
</feature>
<protein>
    <submittedName>
        <fullName evidence="3">Uncharacterized protein</fullName>
    </submittedName>
</protein>
<organism evidence="3 4">
    <name type="scientific">Flavobacterium lacus</name>
    <dbReference type="NCBI Taxonomy" id="1353778"/>
    <lineage>
        <taxon>Bacteria</taxon>
        <taxon>Pseudomonadati</taxon>
        <taxon>Bacteroidota</taxon>
        <taxon>Flavobacteriia</taxon>
        <taxon>Flavobacteriales</taxon>
        <taxon>Flavobacteriaceae</taxon>
        <taxon>Flavobacterium</taxon>
    </lineage>
</organism>
<feature type="coiled-coil region" evidence="1">
    <location>
        <begin position="81"/>
        <end position="108"/>
    </location>
</feature>
<comment type="caution">
    <text evidence="3">The sequence shown here is derived from an EMBL/GenBank/DDBJ whole genome shotgun (WGS) entry which is preliminary data.</text>
</comment>
<dbReference type="OrthoDB" id="747621at2"/>
<dbReference type="RefSeq" id="WP_112086542.1">
    <property type="nucleotide sequence ID" value="NZ_QLSV01000010.1"/>
</dbReference>
<dbReference type="AlphaFoldDB" id="A0A328WV73"/>
<keyword evidence="4" id="KW-1185">Reference proteome</keyword>
<evidence type="ECO:0000256" key="1">
    <source>
        <dbReference type="SAM" id="Coils"/>
    </source>
</evidence>
<evidence type="ECO:0000256" key="2">
    <source>
        <dbReference type="SAM" id="SignalP"/>
    </source>
</evidence>
<keyword evidence="1" id="KW-0175">Coiled coil</keyword>
<evidence type="ECO:0000313" key="4">
    <source>
        <dbReference type="Proteomes" id="UP000249518"/>
    </source>
</evidence>
<name>A0A328WV73_9FLAO</name>
<accession>A0A328WV73</accession>
<keyword evidence="2" id="KW-0732">Signal</keyword>
<dbReference type="EMBL" id="QLSV01000010">
    <property type="protein sequence ID" value="RAR47268.1"/>
    <property type="molecule type" value="Genomic_DNA"/>
</dbReference>